<reference evidence="1" key="1">
    <citation type="journal article" date="2019" name="bioRxiv">
        <title>The Genome of the Zebra Mussel, Dreissena polymorpha: A Resource for Invasive Species Research.</title>
        <authorList>
            <person name="McCartney M.A."/>
            <person name="Auch B."/>
            <person name="Kono T."/>
            <person name="Mallez S."/>
            <person name="Zhang Y."/>
            <person name="Obille A."/>
            <person name="Becker A."/>
            <person name="Abrahante J.E."/>
            <person name="Garbe J."/>
            <person name="Badalamenti J.P."/>
            <person name="Herman A."/>
            <person name="Mangelson H."/>
            <person name="Liachko I."/>
            <person name="Sullivan S."/>
            <person name="Sone E.D."/>
            <person name="Koren S."/>
            <person name="Silverstein K.A.T."/>
            <person name="Beckman K.B."/>
            <person name="Gohl D.M."/>
        </authorList>
    </citation>
    <scope>NUCLEOTIDE SEQUENCE</scope>
    <source>
        <strain evidence="1">Duluth1</strain>
        <tissue evidence="1">Whole animal</tissue>
    </source>
</reference>
<organism evidence="1 2">
    <name type="scientific">Dreissena polymorpha</name>
    <name type="common">Zebra mussel</name>
    <name type="synonym">Mytilus polymorpha</name>
    <dbReference type="NCBI Taxonomy" id="45954"/>
    <lineage>
        <taxon>Eukaryota</taxon>
        <taxon>Metazoa</taxon>
        <taxon>Spiralia</taxon>
        <taxon>Lophotrochozoa</taxon>
        <taxon>Mollusca</taxon>
        <taxon>Bivalvia</taxon>
        <taxon>Autobranchia</taxon>
        <taxon>Heteroconchia</taxon>
        <taxon>Euheterodonta</taxon>
        <taxon>Imparidentia</taxon>
        <taxon>Neoheterodontei</taxon>
        <taxon>Myida</taxon>
        <taxon>Dreissenoidea</taxon>
        <taxon>Dreissenidae</taxon>
        <taxon>Dreissena</taxon>
    </lineage>
</organism>
<evidence type="ECO:0000313" key="1">
    <source>
        <dbReference type="EMBL" id="KAH3691127.1"/>
    </source>
</evidence>
<proteinExistence type="predicted"/>
<accession>A0A9D3Y1X0</accession>
<dbReference type="EMBL" id="JAIWYP010000044">
    <property type="protein sequence ID" value="KAH3691127.1"/>
    <property type="molecule type" value="Genomic_DNA"/>
</dbReference>
<evidence type="ECO:0000313" key="2">
    <source>
        <dbReference type="Proteomes" id="UP000828390"/>
    </source>
</evidence>
<name>A0A9D3Y1X0_DREPO</name>
<dbReference type="Proteomes" id="UP000828390">
    <property type="component" value="Unassembled WGS sequence"/>
</dbReference>
<sequence>MLMMNTHHVTMTNRLVHCRLNPPNHVDDDSLEHSSRDYDLAPDNPLDGLEALWGRCAVPIRDELALPVDEGIKAYSSVHGVVCSDQLRYAAMDDMEDVWGN</sequence>
<comment type="caution">
    <text evidence="1">The sequence shown here is derived from an EMBL/GenBank/DDBJ whole genome shotgun (WGS) entry which is preliminary data.</text>
</comment>
<keyword evidence="2" id="KW-1185">Reference proteome</keyword>
<protein>
    <submittedName>
        <fullName evidence="1">Uncharacterized protein</fullName>
    </submittedName>
</protein>
<dbReference type="AlphaFoldDB" id="A0A9D3Y1X0"/>
<gene>
    <name evidence="1" type="ORF">DPMN_194087</name>
</gene>
<reference evidence="1" key="2">
    <citation type="submission" date="2020-11" db="EMBL/GenBank/DDBJ databases">
        <authorList>
            <person name="McCartney M.A."/>
            <person name="Auch B."/>
            <person name="Kono T."/>
            <person name="Mallez S."/>
            <person name="Becker A."/>
            <person name="Gohl D.M."/>
            <person name="Silverstein K.A.T."/>
            <person name="Koren S."/>
            <person name="Bechman K.B."/>
            <person name="Herman A."/>
            <person name="Abrahante J.E."/>
            <person name="Garbe J."/>
        </authorList>
    </citation>
    <scope>NUCLEOTIDE SEQUENCE</scope>
    <source>
        <strain evidence="1">Duluth1</strain>
        <tissue evidence="1">Whole animal</tissue>
    </source>
</reference>